<dbReference type="PANTHER" id="PTHR38011:SF7">
    <property type="entry name" value="2,5-DIAMINO-6-RIBOSYLAMINO-4(3H)-PYRIMIDINONE 5'-PHOSPHATE REDUCTASE"/>
    <property type="match status" value="1"/>
</dbReference>
<evidence type="ECO:0000256" key="1">
    <source>
        <dbReference type="ARBA" id="ARBA00005104"/>
    </source>
</evidence>
<dbReference type="PANTHER" id="PTHR38011">
    <property type="entry name" value="DIHYDROFOLATE REDUCTASE FAMILY PROTEIN (AFU_ORTHOLOGUE AFUA_8G06820)"/>
    <property type="match status" value="1"/>
</dbReference>
<accession>A0A2K9NK32</accession>
<evidence type="ECO:0000313" key="4">
    <source>
        <dbReference type="EMBL" id="AUN33440.1"/>
    </source>
</evidence>
<dbReference type="GO" id="GO:0009231">
    <property type="term" value="P:riboflavin biosynthetic process"/>
    <property type="evidence" value="ECO:0007669"/>
    <property type="project" value="InterPro"/>
</dbReference>
<gene>
    <name evidence="4" type="ORF">C0V82_24105</name>
</gene>
<dbReference type="InterPro" id="IPR050765">
    <property type="entry name" value="Riboflavin_Biosynth_HTPR"/>
</dbReference>
<dbReference type="SUPFAM" id="SSF53597">
    <property type="entry name" value="Dihydrofolate reductase-like"/>
    <property type="match status" value="1"/>
</dbReference>
<dbReference type="GO" id="GO:0008703">
    <property type="term" value="F:5-amino-6-(5-phosphoribosylamino)uracil reductase activity"/>
    <property type="evidence" value="ECO:0007669"/>
    <property type="project" value="InterPro"/>
</dbReference>
<dbReference type="OrthoDB" id="9800865at2"/>
<dbReference type="InterPro" id="IPR024072">
    <property type="entry name" value="DHFR-like_dom_sf"/>
</dbReference>
<keyword evidence="4" id="KW-0614">Plasmid</keyword>
<sequence length="201" mass="21656">MRPFVHLNFAIDVATEPSAFPAGVEVSCAADWRRVHQLREDYDAIAVGARTWNLDRPRLTARPERLGREPSRQPVRVIFSGSQVCMPAQPGTPVFAVGQAALDNADTVLTAPTHGLDHPLAALAGHGIRSMLVEGGPTLLRSFLQQGLFDYLTLYIRADDACSAERAARASLSPLPAFRAVRPFGAGFLVEAGMPPGTVMQ</sequence>
<keyword evidence="5" id="KW-1185">Reference proteome</keyword>
<reference evidence="4 5" key="1">
    <citation type="submission" date="2017-12" db="EMBL/GenBank/DDBJ databases">
        <title>Genomes of bacteria within cyanobacterial aggregates.</title>
        <authorList>
            <person name="Cai H."/>
        </authorList>
    </citation>
    <scope>NUCLEOTIDE SEQUENCE [LARGE SCALE GENOMIC DNA]</scope>
    <source>
        <strain evidence="4 5">TH16</strain>
        <plasmid evidence="4 5">unnamed1</plasmid>
    </source>
</reference>
<dbReference type="Proteomes" id="UP000234752">
    <property type="component" value="Plasmid unnamed1"/>
</dbReference>
<name>A0A2K9NK32_9PROT</name>
<dbReference type="InterPro" id="IPR002734">
    <property type="entry name" value="RibDG_C"/>
</dbReference>
<evidence type="ECO:0000256" key="2">
    <source>
        <dbReference type="ARBA" id="ARBA00022857"/>
    </source>
</evidence>
<evidence type="ECO:0000256" key="3">
    <source>
        <dbReference type="ARBA" id="ARBA00023002"/>
    </source>
</evidence>
<dbReference type="KEGG" id="ncb:C0V82_24105"/>
<evidence type="ECO:0000313" key="5">
    <source>
        <dbReference type="Proteomes" id="UP000234752"/>
    </source>
</evidence>
<geneLocation type="plasmid" evidence="4 5">
    <name>unnamed1</name>
</geneLocation>
<dbReference type="RefSeq" id="WP_102114953.1">
    <property type="nucleotide sequence ID" value="NZ_BMGN01000001.1"/>
</dbReference>
<proteinExistence type="predicted"/>
<keyword evidence="2" id="KW-0521">NADP</keyword>
<dbReference type="Gene3D" id="3.40.430.10">
    <property type="entry name" value="Dihydrofolate Reductase, subunit A"/>
    <property type="match status" value="1"/>
</dbReference>
<dbReference type="AlphaFoldDB" id="A0A2K9NK32"/>
<protein>
    <submittedName>
        <fullName evidence="4">Uncharacterized protein</fullName>
    </submittedName>
</protein>
<keyword evidence="3" id="KW-0560">Oxidoreductase</keyword>
<comment type="pathway">
    <text evidence="1">Cofactor biosynthesis; riboflavin biosynthesis.</text>
</comment>
<organism evidence="4 5">
    <name type="scientific">Niveispirillum cyanobacteriorum</name>
    <dbReference type="NCBI Taxonomy" id="1612173"/>
    <lineage>
        <taxon>Bacteria</taxon>
        <taxon>Pseudomonadati</taxon>
        <taxon>Pseudomonadota</taxon>
        <taxon>Alphaproteobacteria</taxon>
        <taxon>Rhodospirillales</taxon>
        <taxon>Azospirillaceae</taxon>
        <taxon>Niveispirillum</taxon>
    </lineage>
</organism>
<dbReference type="Pfam" id="PF01872">
    <property type="entry name" value="RibD_C"/>
    <property type="match status" value="1"/>
</dbReference>
<dbReference type="EMBL" id="CP025613">
    <property type="protein sequence ID" value="AUN33440.1"/>
    <property type="molecule type" value="Genomic_DNA"/>
</dbReference>